<feature type="domain" description="Transposase IS200-like" evidence="1">
    <location>
        <begin position="9"/>
        <end position="147"/>
    </location>
</feature>
<comment type="caution">
    <text evidence="2">The sequence shown here is derived from an EMBL/GenBank/DDBJ whole genome shotgun (WGS) entry which is preliminary data.</text>
</comment>
<dbReference type="InterPro" id="IPR036515">
    <property type="entry name" value="Transposase_17_sf"/>
</dbReference>
<dbReference type="EMBL" id="MFKW01000020">
    <property type="protein sequence ID" value="OGG51628.1"/>
    <property type="molecule type" value="Genomic_DNA"/>
</dbReference>
<protein>
    <recommendedName>
        <fullName evidence="1">Transposase IS200-like domain-containing protein</fullName>
    </recommendedName>
</protein>
<evidence type="ECO:0000259" key="1">
    <source>
        <dbReference type="SMART" id="SM01321"/>
    </source>
</evidence>
<dbReference type="SMART" id="SM01321">
    <property type="entry name" value="Y1_Tnp"/>
    <property type="match status" value="1"/>
</dbReference>
<organism evidence="2 3">
    <name type="scientific">Candidatus Kaiserbacteria bacterium RIFCSPHIGHO2_01_FULL_54_36b</name>
    <dbReference type="NCBI Taxonomy" id="1798483"/>
    <lineage>
        <taxon>Bacteria</taxon>
        <taxon>Candidatus Kaiseribacteriota</taxon>
    </lineage>
</organism>
<dbReference type="Proteomes" id="UP000176445">
    <property type="component" value="Unassembled WGS sequence"/>
</dbReference>
<dbReference type="PANTHER" id="PTHR34322:SF2">
    <property type="entry name" value="TRANSPOSASE IS200-LIKE DOMAIN-CONTAINING PROTEIN"/>
    <property type="match status" value="1"/>
</dbReference>
<reference evidence="2 3" key="1">
    <citation type="journal article" date="2016" name="Nat. Commun.">
        <title>Thousands of microbial genomes shed light on interconnected biogeochemical processes in an aquifer system.</title>
        <authorList>
            <person name="Anantharaman K."/>
            <person name="Brown C.T."/>
            <person name="Hug L.A."/>
            <person name="Sharon I."/>
            <person name="Castelle C.J."/>
            <person name="Probst A.J."/>
            <person name="Thomas B.C."/>
            <person name="Singh A."/>
            <person name="Wilkins M.J."/>
            <person name="Karaoz U."/>
            <person name="Brodie E.L."/>
            <person name="Williams K.H."/>
            <person name="Hubbard S.S."/>
            <person name="Banfield J.F."/>
        </authorList>
    </citation>
    <scope>NUCLEOTIDE SEQUENCE [LARGE SCALE GENOMIC DNA]</scope>
</reference>
<evidence type="ECO:0000313" key="3">
    <source>
        <dbReference type="Proteomes" id="UP000176445"/>
    </source>
</evidence>
<dbReference type="GO" id="GO:0006313">
    <property type="term" value="P:DNA transposition"/>
    <property type="evidence" value="ECO:0007669"/>
    <property type="project" value="InterPro"/>
</dbReference>
<dbReference type="AlphaFoldDB" id="A0A1F6CR21"/>
<proteinExistence type="predicted"/>
<dbReference type="InterPro" id="IPR002686">
    <property type="entry name" value="Transposase_17"/>
</dbReference>
<evidence type="ECO:0000313" key="2">
    <source>
        <dbReference type="EMBL" id="OGG51628.1"/>
    </source>
</evidence>
<name>A0A1F6CR21_9BACT</name>
<dbReference type="PANTHER" id="PTHR34322">
    <property type="entry name" value="TRANSPOSASE, Y1_TNP DOMAIN-CONTAINING"/>
    <property type="match status" value="1"/>
</dbReference>
<dbReference type="GO" id="GO:0004803">
    <property type="term" value="F:transposase activity"/>
    <property type="evidence" value="ECO:0007669"/>
    <property type="project" value="InterPro"/>
</dbReference>
<accession>A0A1F6CR21</accession>
<dbReference type="GO" id="GO:0003677">
    <property type="term" value="F:DNA binding"/>
    <property type="evidence" value="ECO:0007669"/>
    <property type="project" value="InterPro"/>
</dbReference>
<gene>
    <name evidence="2" type="ORF">A2704_02485</name>
</gene>
<sequence length="225" mass="26334">MSYRRTPFAPGEHYHCYTRGIDGRLTFLDKEDYERFQEALYLCNTIEPFDRSDFLKLDHSEIFLKSRKSPLVSIGCYSLMPNHYHIGFEEIAEGGSSKFLQKLGTAYTMYFNVKYQRVGALFIGPCRSRHIDTDRYFKRVAEYIHLNAAEIFEPKWKSGVVKNVRSLERHIGKYDFSSLRDYAGKPRPEQNILNREMRELVGDGMSPVRNVLAEAQKYYQNLDIA</sequence>
<dbReference type="SUPFAM" id="SSF143422">
    <property type="entry name" value="Transposase IS200-like"/>
    <property type="match status" value="1"/>
</dbReference>
<dbReference type="Gene3D" id="3.30.70.1290">
    <property type="entry name" value="Transposase IS200-like"/>
    <property type="match status" value="1"/>
</dbReference>